<name>A0A1M5RB96_9GAMM</name>
<dbReference type="EMBL" id="FQWZ01000007">
    <property type="protein sequence ID" value="SHH23602.1"/>
    <property type="molecule type" value="Genomic_DNA"/>
</dbReference>
<evidence type="ECO:0000313" key="3">
    <source>
        <dbReference type="Proteomes" id="UP000199758"/>
    </source>
</evidence>
<gene>
    <name evidence="2" type="ORF">SAMN04488068_3008</name>
</gene>
<feature type="domain" description="CinA C-terminal" evidence="1">
    <location>
        <begin position="5"/>
        <end position="157"/>
    </location>
</feature>
<dbReference type="RefSeq" id="WP_072898724.1">
    <property type="nucleotide sequence ID" value="NZ_FQWZ01000007.1"/>
</dbReference>
<evidence type="ECO:0000313" key="2">
    <source>
        <dbReference type="EMBL" id="SHH23602.1"/>
    </source>
</evidence>
<dbReference type="STRING" id="490188.SAMN04488068_3008"/>
<proteinExistence type="predicted"/>
<dbReference type="NCBIfam" id="TIGR00199">
    <property type="entry name" value="PncC_domain"/>
    <property type="match status" value="1"/>
</dbReference>
<protein>
    <submittedName>
        <fullName evidence="2">Nicotinamide-nucleotide amidase</fullName>
    </submittedName>
</protein>
<dbReference type="Pfam" id="PF02464">
    <property type="entry name" value="CinA"/>
    <property type="match status" value="1"/>
</dbReference>
<keyword evidence="3" id="KW-1185">Reference proteome</keyword>
<organism evidence="2 3">
    <name type="scientific">Hydrocarboniphaga daqingensis</name>
    <dbReference type="NCBI Taxonomy" id="490188"/>
    <lineage>
        <taxon>Bacteria</taxon>
        <taxon>Pseudomonadati</taxon>
        <taxon>Pseudomonadota</taxon>
        <taxon>Gammaproteobacteria</taxon>
        <taxon>Nevskiales</taxon>
        <taxon>Nevskiaceae</taxon>
        <taxon>Hydrocarboniphaga</taxon>
    </lineage>
</organism>
<reference evidence="2 3" key="1">
    <citation type="submission" date="2016-11" db="EMBL/GenBank/DDBJ databases">
        <authorList>
            <person name="Jaros S."/>
            <person name="Januszkiewicz K."/>
            <person name="Wedrychowicz H."/>
        </authorList>
    </citation>
    <scope>NUCLEOTIDE SEQUENCE [LARGE SCALE GENOMIC DNA]</scope>
    <source>
        <strain evidence="2 3">CGMCC 1.7049</strain>
    </source>
</reference>
<dbReference type="AlphaFoldDB" id="A0A1M5RB96"/>
<dbReference type="InterPro" id="IPR008136">
    <property type="entry name" value="CinA_C"/>
</dbReference>
<dbReference type="Gene3D" id="3.90.950.20">
    <property type="entry name" value="CinA-like"/>
    <property type="match status" value="1"/>
</dbReference>
<accession>A0A1M5RB96</accession>
<dbReference type="Proteomes" id="UP000199758">
    <property type="component" value="Unassembled WGS sequence"/>
</dbReference>
<dbReference type="InterPro" id="IPR036653">
    <property type="entry name" value="CinA-like_C"/>
</dbReference>
<evidence type="ECO:0000259" key="1">
    <source>
        <dbReference type="Pfam" id="PF02464"/>
    </source>
</evidence>
<dbReference type="SUPFAM" id="SSF142433">
    <property type="entry name" value="CinA-like"/>
    <property type="match status" value="1"/>
</dbReference>
<sequence length="163" mass="17018">MTSHSIVASLADALTRRRQQLACAESCTGGLIAAWLTDRPGSSAWFERGVVTYTNTAKSELLGVPDDVFREHGAVSAACVAAMASGLLQRAPVDWTLSVSGIAGPSGGSPDKPVGTVWFGWAGRGLAAETECRHFDGDRQAVREAAALHALTGLLQRIDRAAG</sequence>